<dbReference type="SMART" id="SM00530">
    <property type="entry name" value="HTH_XRE"/>
    <property type="match status" value="1"/>
</dbReference>
<evidence type="ECO:0000313" key="3">
    <source>
        <dbReference type="Proteomes" id="UP000306918"/>
    </source>
</evidence>
<name>A0A4S8HEZ8_9BACT</name>
<comment type="caution">
    <text evidence="2">The sequence shown here is derived from an EMBL/GenBank/DDBJ whole genome shotgun (WGS) entry which is preliminary data.</text>
</comment>
<accession>A0A4S8HEZ8</accession>
<dbReference type="InterPro" id="IPR010982">
    <property type="entry name" value="Lambda_DNA-bd_dom_sf"/>
</dbReference>
<sequence>MIGYEAFKLGVLLQEARQKKGLTQEQVAELSGTNKSYISKLEKDLKDVRFSTLQRIIKDGLGGHLEISIRF</sequence>
<dbReference type="CDD" id="cd00093">
    <property type="entry name" value="HTH_XRE"/>
    <property type="match status" value="1"/>
</dbReference>
<dbReference type="PROSITE" id="PS50943">
    <property type="entry name" value="HTH_CROC1"/>
    <property type="match status" value="1"/>
</dbReference>
<dbReference type="OrthoDB" id="337567at2"/>
<evidence type="ECO:0000313" key="2">
    <source>
        <dbReference type="EMBL" id="THU32044.1"/>
    </source>
</evidence>
<feature type="domain" description="HTH cro/C1-type" evidence="1">
    <location>
        <begin position="13"/>
        <end position="58"/>
    </location>
</feature>
<dbReference type="GO" id="GO:0003677">
    <property type="term" value="F:DNA binding"/>
    <property type="evidence" value="ECO:0007669"/>
    <property type="project" value="InterPro"/>
</dbReference>
<evidence type="ECO:0000259" key="1">
    <source>
        <dbReference type="PROSITE" id="PS50943"/>
    </source>
</evidence>
<dbReference type="Gene3D" id="1.10.260.40">
    <property type="entry name" value="lambda repressor-like DNA-binding domains"/>
    <property type="match status" value="1"/>
</dbReference>
<proteinExistence type="predicted"/>
<dbReference type="InterPro" id="IPR001387">
    <property type="entry name" value="Cro/C1-type_HTH"/>
</dbReference>
<dbReference type="EMBL" id="STFF01000012">
    <property type="protein sequence ID" value="THU32044.1"/>
    <property type="molecule type" value="Genomic_DNA"/>
</dbReference>
<dbReference type="Proteomes" id="UP000306918">
    <property type="component" value="Unassembled WGS sequence"/>
</dbReference>
<dbReference type="AlphaFoldDB" id="A0A4S8HEZ8"/>
<organism evidence="2 3">
    <name type="scientific">Niastella caeni</name>
    <dbReference type="NCBI Taxonomy" id="2569763"/>
    <lineage>
        <taxon>Bacteria</taxon>
        <taxon>Pseudomonadati</taxon>
        <taxon>Bacteroidota</taxon>
        <taxon>Chitinophagia</taxon>
        <taxon>Chitinophagales</taxon>
        <taxon>Chitinophagaceae</taxon>
        <taxon>Niastella</taxon>
    </lineage>
</organism>
<dbReference type="RefSeq" id="WP_136580488.1">
    <property type="nucleotide sequence ID" value="NZ_STFF01000012.1"/>
</dbReference>
<dbReference type="Pfam" id="PF01381">
    <property type="entry name" value="HTH_3"/>
    <property type="match status" value="1"/>
</dbReference>
<dbReference type="SUPFAM" id="SSF47413">
    <property type="entry name" value="lambda repressor-like DNA-binding domains"/>
    <property type="match status" value="1"/>
</dbReference>
<protein>
    <submittedName>
        <fullName evidence="2">Helix-turn-helix transcriptional regulator</fullName>
    </submittedName>
</protein>
<reference evidence="2 3" key="1">
    <citation type="submission" date="2019-04" db="EMBL/GenBank/DDBJ databases">
        <title>Niastella caeni sp. nov., isolated from activated sludge.</title>
        <authorList>
            <person name="Sheng M."/>
        </authorList>
    </citation>
    <scope>NUCLEOTIDE SEQUENCE [LARGE SCALE GENOMIC DNA]</scope>
    <source>
        <strain evidence="2 3">HX-2-15</strain>
    </source>
</reference>
<gene>
    <name evidence="2" type="ORF">FAM09_28085</name>
</gene>
<keyword evidence="3" id="KW-1185">Reference proteome</keyword>